<dbReference type="SUPFAM" id="SSF52038">
    <property type="entry name" value="Barstar-related"/>
    <property type="match status" value="1"/>
</dbReference>
<dbReference type="Proteomes" id="UP000594903">
    <property type="component" value="Chromosome"/>
</dbReference>
<name>A0A378XEF3_9BURK</name>
<dbReference type="Gene3D" id="3.30.370.10">
    <property type="entry name" value="Barstar-like"/>
    <property type="match status" value="1"/>
</dbReference>
<dbReference type="OrthoDB" id="5295683at2"/>
<keyword evidence="6" id="KW-1185">Reference proteome</keyword>
<reference evidence="4 5" key="1">
    <citation type="submission" date="2018-06" db="EMBL/GenBank/DDBJ databases">
        <authorList>
            <consortium name="Pathogen Informatics"/>
            <person name="Doyle S."/>
        </authorList>
    </citation>
    <scope>NUCLEOTIDE SEQUENCE [LARGE SCALE GENOMIC DNA]</scope>
    <source>
        <strain evidence="4 5">NCTC11997</strain>
    </source>
</reference>
<organism evidence="4 5">
    <name type="scientific">Oligella ureolytica</name>
    <dbReference type="NCBI Taxonomy" id="90244"/>
    <lineage>
        <taxon>Bacteria</taxon>
        <taxon>Pseudomonadati</taxon>
        <taxon>Pseudomonadota</taxon>
        <taxon>Betaproteobacteria</taxon>
        <taxon>Burkholderiales</taxon>
        <taxon>Alcaligenaceae</taxon>
        <taxon>Oligella</taxon>
    </lineage>
</organism>
<comment type="similarity">
    <text evidence="1">Belongs to the barstar family.</text>
</comment>
<dbReference type="EMBL" id="UGSB01000001">
    <property type="protein sequence ID" value="SUA52536.1"/>
    <property type="molecule type" value="Genomic_DNA"/>
</dbReference>
<gene>
    <name evidence="3" type="ORF">I6G29_03840</name>
    <name evidence="4" type="ORF">NCTC11997_00819</name>
</gene>
<protein>
    <submittedName>
        <fullName evidence="4">Barstar (Barnase inhibitor)</fullName>
    </submittedName>
    <submittedName>
        <fullName evidence="3">Barstar family protein</fullName>
    </submittedName>
</protein>
<dbReference type="RefSeq" id="WP_018573290.1">
    <property type="nucleotide sequence ID" value="NZ_CP065725.1"/>
</dbReference>
<dbReference type="Proteomes" id="UP000254603">
    <property type="component" value="Unassembled WGS sequence"/>
</dbReference>
<sequence length="142" mass="16016">MLLKLSTKKARRYNARQLKKWHAKNQAVAAYIKTRQQDLKSDSATKSSEDRVAIDLDGIQSLDDFYQRLVAKVKLPTHTAINLDALHDVLLGDVAESLEFQWGSVSEDMTRTSGALEGLKRMLDDLTKARTDITINYKGYSS</sequence>
<dbReference type="AlphaFoldDB" id="A0A378XEF3"/>
<feature type="domain" description="Barstar (barnase inhibitor)" evidence="2">
    <location>
        <begin position="52"/>
        <end position="129"/>
    </location>
</feature>
<reference evidence="3 6" key="2">
    <citation type="submission" date="2020-12" db="EMBL/GenBank/DDBJ databases">
        <title>FDA dAtabase for Regulatory Grade micrObial Sequences (FDA-ARGOS): Supporting development and validation of Infectious Disease Dx tests.</title>
        <authorList>
            <person name="Sproer C."/>
            <person name="Gronow S."/>
            <person name="Severitt S."/>
            <person name="Schroder I."/>
            <person name="Tallon L."/>
            <person name="Sadzewicz L."/>
            <person name="Zhao X."/>
            <person name="Boylan J."/>
            <person name="Ott S."/>
            <person name="Bowen H."/>
            <person name="Vavikolanu K."/>
            <person name="Mehta A."/>
            <person name="Aluvathingal J."/>
            <person name="Nadendla S."/>
            <person name="Lowell S."/>
            <person name="Myers T."/>
            <person name="Yan Y."/>
            <person name="Sichtig H."/>
        </authorList>
    </citation>
    <scope>NUCLEOTIDE SEQUENCE [LARGE SCALE GENOMIC DNA]</scope>
    <source>
        <strain evidence="3 6">FDAARGOS_872</strain>
    </source>
</reference>
<dbReference type="STRING" id="1122619.GCA_000373745_00105"/>
<accession>A0A378XEF3</accession>
<evidence type="ECO:0000313" key="5">
    <source>
        <dbReference type="Proteomes" id="UP000254603"/>
    </source>
</evidence>
<dbReference type="Pfam" id="PF01337">
    <property type="entry name" value="Barstar"/>
    <property type="match status" value="1"/>
</dbReference>
<evidence type="ECO:0000259" key="2">
    <source>
        <dbReference type="Pfam" id="PF01337"/>
    </source>
</evidence>
<evidence type="ECO:0000313" key="3">
    <source>
        <dbReference type="EMBL" id="QPT40718.1"/>
    </source>
</evidence>
<evidence type="ECO:0000313" key="6">
    <source>
        <dbReference type="Proteomes" id="UP000594903"/>
    </source>
</evidence>
<dbReference type="EMBL" id="CP065725">
    <property type="protein sequence ID" value="QPT40718.1"/>
    <property type="molecule type" value="Genomic_DNA"/>
</dbReference>
<evidence type="ECO:0000313" key="4">
    <source>
        <dbReference type="EMBL" id="SUA52536.1"/>
    </source>
</evidence>
<dbReference type="InterPro" id="IPR035905">
    <property type="entry name" value="Barstar-like_sf"/>
</dbReference>
<dbReference type="InterPro" id="IPR000468">
    <property type="entry name" value="Barstar"/>
</dbReference>
<evidence type="ECO:0000256" key="1">
    <source>
        <dbReference type="ARBA" id="ARBA00006845"/>
    </source>
</evidence>
<proteinExistence type="inferred from homology"/>